<dbReference type="InterPro" id="IPR013656">
    <property type="entry name" value="PAS_4"/>
</dbReference>
<protein>
    <submittedName>
        <fullName evidence="7">PAS domain-containing methyl-accepting chemotaxis protein</fullName>
    </submittedName>
</protein>
<dbReference type="CDD" id="cd00130">
    <property type="entry name" value="PAS"/>
    <property type="match status" value="2"/>
</dbReference>
<dbReference type="Pfam" id="PF08448">
    <property type="entry name" value="PAS_4"/>
    <property type="match status" value="1"/>
</dbReference>
<proteinExistence type="predicted"/>
<keyword evidence="8" id="KW-1185">Reference proteome</keyword>
<dbReference type="InterPro" id="IPR004089">
    <property type="entry name" value="MCPsignal_dom"/>
</dbReference>
<dbReference type="PROSITE" id="PS50111">
    <property type="entry name" value="CHEMOTAXIS_TRANSDUC_2"/>
    <property type="match status" value="1"/>
</dbReference>
<dbReference type="PROSITE" id="PS50113">
    <property type="entry name" value="PAC"/>
    <property type="match status" value="2"/>
</dbReference>
<dbReference type="InterPro" id="IPR000700">
    <property type="entry name" value="PAS-assoc_C"/>
</dbReference>
<reference evidence="7 8" key="1">
    <citation type="journal article" date="2013" name="Int. J. Syst. Evol. Microbiol.">
        <title>Celerinatantimonas yamalensis sp. nov., a cold-adapted diazotrophic bacterium from a cold permafrost brine.</title>
        <authorList>
            <person name="Shcherbakova V."/>
            <person name="Chuvilskaya N."/>
            <person name="Rivkina E."/>
            <person name="Demidov N."/>
            <person name="Uchaeva V."/>
            <person name="Suetin S."/>
            <person name="Suzina N."/>
            <person name="Gilichinsky D."/>
        </authorList>
    </citation>
    <scope>NUCLEOTIDE SEQUENCE [LARGE SCALE GENOMIC DNA]</scope>
    <source>
        <strain evidence="7 8">C7</strain>
    </source>
</reference>
<evidence type="ECO:0000259" key="4">
    <source>
        <dbReference type="PROSITE" id="PS50111"/>
    </source>
</evidence>
<sequence length="441" mass="49543">MNVFRSRTSHKRQNQLLGQQLERLQAESGAISQAMAVIYFSIDGTIEFANDNFLRLMGYKAEELIGKSHQQLCEAKYVASPDYQQLWQRLSRGESFSGRVARVKAQGDIVWLEAVYSAIKNEQGQVIGIVKLASDITEQVTEFYRQKAIVKAFDRVMATIEFTLNGKVTNVNDNFLRVMGYSRQEMLNMEHKQLCETTFTQSKQYRQLWDKLAEGEFFADRIKRVARDGSIRWLQASYNPIIDEDGRVSGVIKFATDITEEVARQQEERESASFAHNVSEQTRDWCNEGVEHIDESVKRIQTMAKNIEMASEEVKALGERSGQISKIVQAIRGIAEQTNLLALNAAIEAARAGSAGRGFAVVADEVRTLAERTAESTAQINTMANDIQNQSKVAVTQMDSLLPQVQQSVELTKKTGEMMAQINGHAQSVVQAIGQFAHMQK</sequence>
<dbReference type="NCBIfam" id="TIGR00229">
    <property type="entry name" value="sensory_box"/>
    <property type="match status" value="2"/>
</dbReference>
<evidence type="ECO:0000313" key="8">
    <source>
        <dbReference type="Proteomes" id="UP001629953"/>
    </source>
</evidence>
<accession>A0ABW9G7I3</accession>
<gene>
    <name evidence="7" type="ORF">ABUE30_11350</name>
</gene>
<dbReference type="Gene3D" id="1.10.287.950">
    <property type="entry name" value="Methyl-accepting chemotaxis protein"/>
    <property type="match status" value="1"/>
</dbReference>
<dbReference type="InterPro" id="IPR035965">
    <property type="entry name" value="PAS-like_dom_sf"/>
</dbReference>
<dbReference type="InterPro" id="IPR004090">
    <property type="entry name" value="Chemotax_Me-accpt_rcpt"/>
</dbReference>
<dbReference type="SUPFAM" id="SSF55785">
    <property type="entry name" value="PYP-like sensor domain (PAS domain)"/>
    <property type="match status" value="2"/>
</dbReference>
<evidence type="ECO:0000259" key="5">
    <source>
        <dbReference type="PROSITE" id="PS50112"/>
    </source>
</evidence>
<keyword evidence="1 2" id="KW-0807">Transducer</keyword>
<keyword evidence="3" id="KW-0175">Coiled coil</keyword>
<dbReference type="RefSeq" id="WP_408623892.1">
    <property type="nucleotide sequence ID" value="NZ_JBEQCT010000005.1"/>
</dbReference>
<dbReference type="Proteomes" id="UP001629953">
    <property type="component" value="Unassembled WGS sequence"/>
</dbReference>
<dbReference type="Pfam" id="PF08447">
    <property type="entry name" value="PAS_3"/>
    <property type="match status" value="1"/>
</dbReference>
<evidence type="ECO:0000259" key="6">
    <source>
        <dbReference type="PROSITE" id="PS50113"/>
    </source>
</evidence>
<dbReference type="PROSITE" id="PS50112">
    <property type="entry name" value="PAS"/>
    <property type="match status" value="2"/>
</dbReference>
<feature type="domain" description="PAC" evidence="6">
    <location>
        <begin position="216"/>
        <end position="270"/>
    </location>
</feature>
<dbReference type="InterPro" id="IPR013655">
    <property type="entry name" value="PAS_fold_3"/>
</dbReference>
<comment type="caution">
    <text evidence="7">The sequence shown here is derived from an EMBL/GenBank/DDBJ whole genome shotgun (WGS) entry which is preliminary data.</text>
</comment>
<dbReference type="InterPro" id="IPR050903">
    <property type="entry name" value="Bact_Chemotaxis_MeTrfase"/>
</dbReference>
<name>A0ABW9G7I3_9GAMM</name>
<dbReference type="InterPro" id="IPR001610">
    <property type="entry name" value="PAC"/>
</dbReference>
<feature type="coiled-coil region" evidence="3">
    <location>
        <begin position="293"/>
        <end position="320"/>
    </location>
</feature>
<dbReference type="SUPFAM" id="SSF58104">
    <property type="entry name" value="Methyl-accepting chemotaxis protein (MCP) signaling domain"/>
    <property type="match status" value="1"/>
</dbReference>
<dbReference type="PRINTS" id="PR00260">
    <property type="entry name" value="CHEMTRNSDUCR"/>
</dbReference>
<evidence type="ECO:0000313" key="7">
    <source>
        <dbReference type="EMBL" id="MFM2485645.1"/>
    </source>
</evidence>
<organism evidence="7 8">
    <name type="scientific">Celerinatantimonas yamalensis</name>
    <dbReference type="NCBI Taxonomy" id="559956"/>
    <lineage>
        <taxon>Bacteria</taxon>
        <taxon>Pseudomonadati</taxon>
        <taxon>Pseudomonadota</taxon>
        <taxon>Gammaproteobacteria</taxon>
        <taxon>Celerinatantimonadaceae</taxon>
        <taxon>Celerinatantimonas</taxon>
    </lineage>
</organism>
<feature type="domain" description="Methyl-accepting transducer" evidence="4">
    <location>
        <begin position="255"/>
        <end position="441"/>
    </location>
</feature>
<dbReference type="Gene3D" id="3.30.450.20">
    <property type="entry name" value="PAS domain"/>
    <property type="match status" value="2"/>
</dbReference>
<dbReference type="EMBL" id="JBEQCT010000005">
    <property type="protein sequence ID" value="MFM2485645.1"/>
    <property type="molecule type" value="Genomic_DNA"/>
</dbReference>
<dbReference type="Pfam" id="PF00015">
    <property type="entry name" value="MCPsignal"/>
    <property type="match status" value="1"/>
</dbReference>
<evidence type="ECO:0000256" key="1">
    <source>
        <dbReference type="ARBA" id="ARBA00023224"/>
    </source>
</evidence>
<dbReference type="SMART" id="SM00283">
    <property type="entry name" value="MA"/>
    <property type="match status" value="1"/>
</dbReference>
<evidence type="ECO:0000256" key="2">
    <source>
        <dbReference type="PROSITE-ProRule" id="PRU00284"/>
    </source>
</evidence>
<feature type="domain" description="PAS" evidence="5">
    <location>
        <begin position="165"/>
        <end position="188"/>
    </location>
</feature>
<feature type="domain" description="PAC" evidence="6">
    <location>
        <begin position="94"/>
        <end position="148"/>
    </location>
</feature>
<dbReference type="PANTHER" id="PTHR24422:SF10">
    <property type="entry name" value="CHEMOTAXIS PROTEIN METHYLTRANSFERASE 2"/>
    <property type="match status" value="1"/>
</dbReference>
<dbReference type="SMART" id="SM00091">
    <property type="entry name" value="PAS"/>
    <property type="match status" value="2"/>
</dbReference>
<evidence type="ECO:0000256" key="3">
    <source>
        <dbReference type="SAM" id="Coils"/>
    </source>
</evidence>
<dbReference type="PANTHER" id="PTHR24422">
    <property type="entry name" value="CHEMOTAXIS PROTEIN METHYLTRANSFERASE"/>
    <property type="match status" value="1"/>
</dbReference>
<dbReference type="InterPro" id="IPR000014">
    <property type="entry name" value="PAS"/>
</dbReference>
<dbReference type="SMART" id="SM00086">
    <property type="entry name" value="PAC"/>
    <property type="match status" value="2"/>
</dbReference>
<feature type="domain" description="PAS" evidence="5">
    <location>
        <begin position="37"/>
        <end position="68"/>
    </location>
</feature>